<dbReference type="Proteomes" id="UP001056120">
    <property type="component" value="Linkage Group LG01"/>
</dbReference>
<keyword evidence="2" id="KW-1185">Reference proteome</keyword>
<organism evidence="1 2">
    <name type="scientific">Smallanthus sonchifolius</name>
    <dbReference type="NCBI Taxonomy" id="185202"/>
    <lineage>
        <taxon>Eukaryota</taxon>
        <taxon>Viridiplantae</taxon>
        <taxon>Streptophyta</taxon>
        <taxon>Embryophyta</taxon>
        <taxon>Tracheophyta</taxon>
        <taxon>Spermatophyta</taxon>
        <taxon>Magnoliopsida</taxon>
        <taxon>eudicotyledons</taxon>
        <taxon>Gunneridae</taxon>
        <taxon>Pentapetalae</taxon>
        <taxon>asterids</taxon>
        <taxon>campanulids</taxon>
        <taxon>Asterales</taxon>
        <taxon>Asteraceae</taxon>
        <taxon>Asteroideae</taxon>
        <taxon>Heliantheae alliance</taxon>
        <taxon>Millerieae</taxon>
        <taxon>Smallanthus</taxon>
    </lineage>
</organism>
<sequence>MLQILFLCLILGEDTRYTFTDHLYKVLLRAGLRIFRDDDVIPTGEVLKPEIESAIIKSRASIVVLSENYAYSKWCLDELWLILEQRRKCTWEVVEKTSGKLEEKEANGDASLNARNGFGGTGLGLGFSYSSRNPPLQSGQSSSEEAVGLTETVRLHWCKSKVEATHRHRRC</sequence>
<reference evidence="1 2" key="2">
    <citation type="journal article" date="2022" name="Mol. Ecol. Resour.">
        <title>The genomes of chicory, endive, great burdock and yacon provide insights into Asteraceae paleo-polyploidization history and plant inulin production.</title>
        <authorList>
            <person name="Fan W."/>
            <person name="Wang S."/>
            <person name="Wang H."/>
            <person name="Wang A."/>
            <person name="Jiang F."/>
            <person name="Liu H."/>
            <person name="Zhao H."/>
            <person name="Xu D."/>
            <person name="Zhang Y."/>
        </authorList>
    </citation>
    <scope>NUCLEOTIDE SEQUENCE [LARGE SCALE GENOMIC DNA]</scope>
    <source>
        <strain evidence="2">cv. Yunnan</strain>
        <tissue evidence="1">Leaves</tissue>
    </source>
</reference>
<gene>
    <name evidence="1" type="ORF">L1987_01471</name>
</gene>
<evidence type="ECO:0000313" key="2">
    <source>
        <dbReference type="Proteomes" id="UP001056120"/>
    </source>
</evidence>
<evidence type="ECO:0000313" key="1">
    <source>
        <dbReference type="EMBL" id="KAI3827398.1"/>
    </source>
</evidence>
<name>A0ACB9K575_9ASTR</name>
<comment type="caution">
    <text evidence="1">The sequence shown here is derived from an EMBL/GenBank/DDBJ whole genome shotgun (WGS) entry which is preliminary data.</text>
</comment>
<proteinExistence type="predicted"/>
<dbReference type="EMBL" id="CM042018">
    <property type="protein sequence ID" value="KAI3827398.1"/>
    <property type="molecule type" value="Genomic_DNA"/>
</dbReference>
<accession>A0ACB9K575</accession>
<protein>
    <submittedName>
        <fullName evidence="1">Uncharacterized protein</fullName>
    </submittedName>
</protein>
<reference evidence="2" key="1">
    <citation type="journal article" date="2022" name="Mol. Ecol. Resour.">
        <title>The genomes of chicory, endive, great burdock and yacon provide insights into Asteraceae palaeo-polyploidization history and plant inulin production.</title>
        <authorList>
            <person name="Fan W."/>
            <person name="Wang S."/>
            <person name="Wang H."/>
            <person name="Wang A."/>
            <person name="Jiang F."/>
            <person name="Liu H."/>
            <person name="Zhao H."/>
            <person name="Xu D."/>
            <person name="Zhang Y."/>
        </authorList>
    </citation>
    <scope>NUCLEOTIDE SEQUENCE [LARGE SCALE GENOMIC DNA]</scope>
    <source>
        <strain evidence="2">cv. Yunnan</strain>
    </source>
</reference>